<proteinExistence type="predicted"/>
<keyword evidence="2" id="KW-1185">Reference proteome</keyword>
<sequence length="446" mass="52414">MVNQMMNTLNKEDLLFSRKYRWDKKWVRPYESIFSILANFCRVNICSSKHALKMLGAEATNEKKYIEGFQMDGHCRNSLETIECLNKILPQWYIDKMEIFAHMDYNTARSYFGTYHMRICPKCLKDGYHSIIHQFHYVKTCPFHPGTGTDGRFVFEHNFYHAEGIRCSPYEKGTGFNAYLLPLPCCRTNPNDFYDTDVINRSFEKYGKVYTSNISYLYSPILSKEADKTPIISKMYVDRRPETYNCFQAGFFTWFNQQNVVYNPFERIKKFFRIMPAEYDSYDMVDCFLFAKYMSIIGKGIFSLSENDVNTLHYVDSIRDSDMTLLAICFTWIMQGFEEPSDAISAACLGHNIRPVMQRNLRSYTLEDVTCVGGMRFYEIGESEADKVYLKLFIMSDMIDDLWIQFKKSATSTGGVYISDPWNTLIIPTYQVLYLKHEDMYEIRKC</sequence>
<evidence type="ECO:0000313" key="1">
    <source>
        <dbReference type="EMBL" id="AOZ95031.1"/>
    </source>
</evidence>
<dbReference type="KEGG" id="bhu:bhn_III083"/>
<protein>
    <recommendedName>
        <fullName evidence="3">TniQ protein</fullName>
    </recommendedName>
</protein>
<accession>A0A1D9NXX4</accession>
<gene>
    <name evidence="1" type="ORF">bhn_III083</name>
</gene>
<reference evidence="2" key="1">
    <citation type="submission" date="2016-10" db="EMBL/GenBank/DDBJ databases">
        <title>The complete genome sequence of the rumen bacterium Butyrivibrio hungatei MB2003.</title>
        <authorList>
            <person name="Palevich N."/>
            <person name="Kelly W.J."/>
            <person name="Leahy S.C."/>
            <person name="Altermann E."/>
            <person name="Rakonjac J."/>
            <person name="Attwood G.T."/>
        </authorList>
    </citation>
    <scope>NUCLEOTIDE SEQUENCE [LARGE SCALE GENOMIC DNA]</scope>
    <source>
        <strain evidence="2">MB2003</strain>
    </source>
</reference>
<dbReference type="EMBL" id="CP017830">
    <property type="protein sequence ID" value="AOZ95031.1"/>
    <property type="molecule type" value="Genomic_DNA"/>
</dbReference>
<evidence type="ECO:0000313" key="2">
    <source>
        <dbReference type="Proteomes" id="UP000179284"/>
    </source>
</evidence>
<dbReference type="AlphaFoldDB" id="A0A1D9NXX4"/>
<dbReference type="Proteomes" id="UP000179284">
    <property type="component" value="Chromosome II"/>
</dbReference>
<organism evidence="1 2">
    <name type="scientific">Butyrivibrio hungatei</name>
    <dbReference type="NCBI Taxonomy" id="185008"/>
    <lineage>
        <taxon>Bacteria</taxon>
        <taxon>Bacillati</taxon>
        <taxon>Bacillota</taxon>
        <taxon>Clostridia</taxon>
        <taxon>Lachnospirales</taxon>
        <taxon>Lachnospiraceae</taxon>
        <taxon>Butyrivibrio</taxon>
    </lineage>
</organism>
<evidence type="ECO:0008006" key="3">
    <source>
        <dbReference type="Google" id="ProtNLM"/>
    </source>
</evidence>
<name>A0A1D9NXX4_9FIRM</name>